<proteinExistence type="predicted"/>
<evidence type="ECO:0000259" key="2">
    <source>
        <dbReference type="PROSITE" id="PS50937"/>
    </source>
</evidence>
<dbReference type="CDD" id="cd01109">
    <property type="entry name" value="HTH_YyaN"/>
    <property type="match status" value="1"/>
</dbReference>
<accession>A0A3E3EFU0</accession>
<protein>
    <submittedName>
        <fullName evidence="4">MerR family transcriptional regulator</fullName>
    </submittedName>
</protein>
<dbReference type="Proteomes" id="UP000261032">
    <property type="component" value="Unassembled WGS sequence"/>
</dbReference>
<evidence type="ECO:0000313" key="5">
    <source>
        <dbReference type="Proteomes" id="UP000261032"/>
    </source>
</evidence>
<dbReference type="PANTHER" id="PTHR30204">
    <property type="entry name" value="REDOX-CYCLING DRUG-SENSING TRANSCRIPTIONAL ACTIVATOR SOXR"/>
    <property type="match status" value="1"/>
</dbReference>
<gene>
    <name evidence="4" type="ORF">DXB93_06500</name>
    <name evidence="3" type="ORF">PM738_07730</name>
</gene>
<dbReference type="Gene3D" id="1.10.1660.10">
    <property type="match status" value="1"/>
</dbReference>
<sequence length="120" mass="14501">MEYTIKEVTKKYNLSASTLRYYEKEGLLPKIKKNQSNQRVYDDDDLSWLDIIMCMRKTGMTIAYIKNYIELCQEGDNTINQRYEIFLKQKEILLLQQQELEKNIETVNYKINLYKEKLLK</sequence>
<dbReference type="EMBL" id="QUSL01000007">
    <property type="protein sequence ID" value="RGD86268.1"/>
    <property type="molecule type" value="Genomic_DNA"/>
</dbReference>
<organism evidence="4 5">
    <name type="scientific">Thomasclavelia ramosa</name>
    <dbReference type="NCBI Taxonomy" id="1547"/>
    <lineage>
        <taxon>Bacteria</taxon>
        <taxon>Bacillati</taxon>
        <taxon>Bacillota</taxon>
        <taxon>Erysipelotrichia</taxon>
        <taxon>Erysipelotrichales</taxon>
        <taxon>Coprobacillaceae</taxon>
        <taxon>Thomasclavelia</taxon>
    </lineage>
</organism>
<reference evidence="3" key="2">
    <citation type="submission" date="2023-01" db="EMBL/GenBank/DDBJ databases">
        <title>Human gut microbiome strain richness.</title>
        <authorList>
            <person name="Chen-Liaw A."/>
        </authorList>
    </citation>
    <scope>NUCLEOTIDE SEQUENCE</scope>
    <source>
        <strain evidence="3">1001217st2_G6_1001217B_191108</strain>
    </source>
</reference>
<evidence type="ECO:0000256" key="1">
    <source>
        <dbReference type="ARBA" id="ARBA00023125"/>
    </source>
</evidence>
<dbReference type="SMART" id="SM00422">
    <property type="entry name" value="HTH_MERR"/>
    <property type="match status" value="1"/>
</dbReference>
<evidence type="ECO:0000313" key="3">
    <source>
        <dbReference type="EMBL" id="MDB7083686.1"/>
    </source>
</evidence>
<dbReference type="InterPro" id="IPR047057">
    <property type="entry name" value="MerR_fam"/>
</dbReference>
<dbReference type="GO" id="GO:0003700">
    <property type="term" value="F:DNA-binding transcription factor activity"/>
    <property type="evidence" value="ECO:0007669"/>
    <property type="project" value="InterPro"/>
</dbReference>
<dbReference type="PANTHER" id="PTHR30204:SF82">
    <property type="entry name" value="TRANSCRIPTIONAL REGULATOR, MERR FAMILY"/>
    <property type="match status" value="1"/>
</dbReference>
<dbReference type="GO" id="GO:0003677">
    <property type="term" value="F:DNA binding"/>
    <property type="evidence" value="ECO:0007669"/>
    <property type="project" value="UniProtKB-KW"/>
</dbReference>
<keyword evidence="1" id="KW-0238">DNA-binding</keyword>
<feature type="domain" description="HTH merR-type" evidence="2">
    <location>
        <begin position="1"/>
        <end position="71"/>
    </location>
</feature>
<dbReference type="Pfam" id="PF13411">
    <property type="entry name" value="MerR_1"/>
    <property type="match status" value="1"/>
</dbReference>
<dbReference type="SUPFAM" id="SSF46955">
    <property type="entry name" value="Putative DNA-binding domain"/>
    <property type="match status" value="1"/>
</dbReference>
<comment type="caution">
    <text evidence="4">The sequence shown here is derived from an EMBL/GenBank/DDBJ whole genome shotgun (WGS) entry which is preliminary data.</text>
</comment>
<dbReference type="PROSITE" id="PS50937">
    <property type="entry name" value="HTH_MERR_2"/>
    <property type="match status" value="1"/>
</dbReference>
<dbReference type="AlphaFoldDB" id="A0A3E3EFU0"/>
<dbReference type="RefSeq" id="WP_003535536.1">
    <property type="nucleotide sequence ID" value="NZ_AP031443.1"/>
</dbReference>
<reference evidence="4 5" key="1">
    <citation type="submission" date="2018-08" db="EMBL/GenBank/DDBJ databases">
        <title>A genome reference for cultivated species of the human gut microbiota.</title>
        <authorList>
            <person name="Zou Y."/>
            <person name="Xue W."/>
            <person name="Luo G."/>
        </authorList>
    </citation>
    <scope>NUCLEOTIDE SEQUENCE [LARGE SCALE GENOMIC DNA]</scope>
    <source>
        <strain evidence="4 5">OM06-4</strain>
    </source>
</reference>
<dbReference type="InterPro" id="IPR009061">
    <property type="entry name" value="DNA-bd_dom_put_sf"/>
</dbReference>
<dbReference type="Proteomes" id="UP001211987">
    <property type="component" value="Unassembled WGS sequence"/>
</dbReference>
<evidence type="ECO:0000313" key="4">
    <source>
        <dbReference type="EMBL" id="RGD86268.1"/>
    </source>
</evidence>
<dbReference type="EMBL" id="JAQLKE010000010">
    <property type="protein sequence ID" value="MDB7083686.1"/>
    <property type="molecule type" value="Genomic_DNA"/>
</dbReference>
<dbReference type="GeneID" id="64197460"/>
<name>A0A3E3EFU0_9FIRM</name>
<dbReference type="InterPro" id="IPR000551">
    <property type="entry name" value="MerR-type_HTH_dom"/>
</dbReference>